<accession>A0ABX5NG25</accession>
<reference evidence="1" key="1">
    <citation type="submission" date="2018-06" db="EMBL/GenBank/DDBJ databases">
        <title>Serratia marcescens genome sequencing and assembly.</title>
        <authorList>
            <person name="Martins R.C.R."/>
            <person name="Perdigao-Neto L.V."/>
            <person name="Costa S.F."/>
            <person name="Levin A.S.S."/>
        </authorList>
    </citation>
    <scope>NUCLEOTIDE SEQUENCE</scope>
    <source>
        <strain evidence="1">1283</strain>
    </source>
</reference>
<proteinExistence type="predicted"/>
<feature type="non-terminal residue" evidence="1">
    <location>
        <position position="1"/>
    </location>
</feature>
<gene>
    <name evidence="1" type="ORF">DMW51_15680</name>
</gene>
<name>A0ABX5NG25_SERMA</name>
<sequence length="30" mass="3400">LTTRLQNPERAPQVLVLTPELVERASVGRR</sequence>
<evidence type="ECO:0000313" key="2">
    <source>
        <dbReference type="Proteomes" id="UP000247823"/>
    </source>
</evidence>
<organism evidence="1 2">
    <name type="scientific">Serratia marcescens</name>
    <dbReference type="NCBI Taxonomy" id="615"/>
    <lineage>
        <taxon>Bacteria</taxon>
        <taxon>Pseudomonadati</taxon>
        <taxon>Pseudomonadota</taxon>
        <taxon>Gammaproteobacteria</taxon>
        <taxon>Enterobacterales</taxon>
        <taxon>Yersiniaceae</taxon>
        <taxon>Serratia</taxon>
    </lineage>
</organism>
<dbReference type="Proteomes" id="UP000247823">
    <property type="component" value="Unassembled WGS sequence"/>
</dbReference>
<dbReference type="EMBL" id="QJQB01000370">
    <property type="protein sequence ID" value="PYA65112.1"/>
    <property type="molecule type" value="Genomic_DNA"/>
</dbReference>
<keyword evidence="2" id="KW-1185">Reference proteome</keyword>
<reference evidence="1" key="2">
    <citation type="submission" date="2018-06" db="EMBL/GenBank/DDBJ databases">
        <authorList>
            <person name="Martins R.C."/>
            <person name="Perdigao-Neto L.V."/>
            <person name="Costa S.F."/>
            <person name="Levin A.S.S."/>
        </authorList>
    </citation>
    <scope>NUCLEOTIDE SEQUENCE</scope>
    <source>
        <strain evidence="1">1283</strain>
    </source>
</reference>
<evidence type="ECO:0000313" key="1">
    <source>
        <dbReference type="EMBL" id="PYA65112.1"/>
    </source>
</evidence>
<comment type="caution">
    <text evidence="1">The sequence shown here is derived from an EMBL/GenBank/DDBJ whole genome shotgun (WGS) entry which is preliminary data.</text>
</comment>
<protein>
    <submittedName>
        <fullName evidence="1">Transcriptional regulator</fullName>
    </submittedName>
</protein>